<proteinExistence type="predicted"/>
<dbReference type="AlphaFoldDB" id="A0A1N7B6Q9"/>
<gene>
    <name evidence="2" type="ORF">HDF22_002325</name>
    <name evidence="1" type="ORF">HDF23_003501</name>
</gene>
<protein>
    <submittedName>
        <fullName evidence="2">Uncharacterized protein</fullName>
    </submittedName>
</protein>
<reference evidence="3 4" key="1">
    <citation type="submission" date="2020-08" db="EMBL/GenBank/DDBJ databases">
        <title>Genomic Encyclopedia of Type Strains, Phase IV (KMG-V): Genome sequencing to study the core and pangenomes of soil and plant-associated prokaryotes.</title>
        <authorList>
            <person name="Whitman W."/>
        </authorList>
    </citation>
    <scope>NUCLEOTIDE SEQUENCE [LARGE SCALE GENOMIC DNA]</scope>
    <source>
        <strain evidence="1 3">ANJLi2</strain>
        <strain evidence="2 4">MP601</strain>
    </source>
</reference>
<dbReference type="Proteomes" id="UP000541583">
    <property type="component" value="Unassembled WGS sequence"/>
</dbReference>
<accession>A0A1N7B6Q9</accession>
<evidence type="ECO:0000313" key="1">
    <source>
        <dbReference type="EMBL" id="MBB6110742.1"/>
    </source>
</evidence>
<evidence type="ECO:0000313" key="3">
    <source>
        <dbReference type="Proteomes" id="UP000541583"/>
    </source>
</evidence>
<dbReference type="Proteomes" id="UP000548326">
    <property type="component" value="Unassembled WGS sequence"/>
</dbReference>
<evidence type="ECO:0000313" key="4">
    <source>
        <dbReference type="Proteomes" id="UP000548326"/>
    </source>
</evidence>
<organism evidence="2 4">
    <name type="scientific">Mucilaginibacter lappiensis</name>
    <dbReference type="NCBI Taxonomy" id="354630"/>
    <lineage>
        <taxon>Bacteria</taxon>
        <taxon>Pseudomonadati</taxon>
        <taxon>Bacteroidota</taxon>
        <taxon>Sphingobacteriia</taxon>
        <taxon>Sphingobacteriales</taxon>
        <taxon>Sphingobacteriaceae</taxon>
        <taxon>Mucilaginibacter</taxon>
    </lineage>
</organism>
<sequence length="34" mass="3910">MSFQMCKYADDIGFQKNHKILTLKTSTSAEVFLI</sequence>
<evidence type="ECO:0000313" key="2">
    <source>
        <dbReference type="EMBL" id="MBB6128212.1"/>
    </source>
</evidence>
<name>A0A1N7B6Q9_9SPHI</name>
<comment type="caution">
    <text evidence="2">The sequence shown here is derived from an EMBL/GenBank/DDBJ whole genome shotgun (WGS) entry which is preliminary data.</text>
</comment>
<dbReference type="EMBL" id="JACHCA010000005">
    <property type="protein sequence ID" value="MBB6128212.1"/>
    <property type="molecule type" value="Genomic_DNA"/>
</dbReference>
<dbReference type="EMBL" id="JACHCB010000008">
    <property type="protein sequence ID" value="MBB6110742.1"/>
    <property type="molecule type" value="Genomic_DNA"/>
</dbReference>
<keyword evidence="3" id="KW-1185">Reference proteome</keyword>